<proteinExistence type="predicted"/>
<name>A0A1H3IRY6_9BACI</name>
<dbReference type="Pfam" id="PF13302">
    <property type="entry name" value="Acetyltransf_3"/>
    <property type="match status" value="1"/>
</dbReference>
<dbReference type="Proteomes" id="UP000198647">
    <property type="component" value="Unassembled WGS sequence"/>
</dbReference>
<sequence length="177" mass="20310">MKLESARLTLRPYRETDAERAAELANDKEIARRTFVPHPYTVEHAETWIATHEEAIEEGTAYPLAIIEKESGELTGTMTLRVNRKHKNGELAYWVGRPFWGRGYASEAARCIADFGFDELELERMWGRALADNIPSQKVMKSVGLCYEGALRHEILHDGEFKDTYMYGMIRADRLSK</sequence>
<dbReference type="PANTHER" id="PTHR43792">
    <property type="entry name" value="GNAT FAMILY, PUTATIVE (AFU_ORTHOLOGUE AFUA_3G00765)-RELATED-RELATED"/>
    <property type="match status" value="1"/>
</dbReference>
<dbReference type="SUPFAM" id="SSF55729">
    <property type="entry name" value="Acyl-CoA N-acyltransferases (Nat)"/>
    <property type="match status" value="1"/>
</dbReference>
<dbReference type="RefSeq" id="WP_093108145.1">
    <property type="nucleotide sequence ID" value="NZ_FNOS01000009.1"/>
</dbReference>
<reference evidence="2 3" key="1">
    <citation type="submission" date="2016-10" db="EMBL/GenBank/DDBJ databases">
        <authorList>
            <person name="Varghese N."/>
            <person name="Submissions S."/>
        </authorList>
    </citation>
    <scope>NUCLEOTIDE SEQUENCE [LARGE SCALE GENOMIC DNA]</scope>
    <source>
        <strain evidence="2 3">DSM 20748</strain>
    </source>
</reference>
<keyword evidence="3" id="KW-1185">Reference proteome</keyword>
<evidence type="ECO:0000259" key="1">
    <source>
        <dbReference type="PROSITE" id="PS51186"/>
    </source>
</evidence>
<dbReference type="InterPro" id="IPR016181">
    <property type="entry name" value="Acyl_CoA_acyltransferase"/>
</dbReference>
<dbReference type="Gene3D" id="3.40.630.30">
    <property type="match status" value="1"/>
</dbReference>
<organism evidence="2 3">
    <name type="scientific">Salimicrobium album</name>
    <dbReference type="NCBI Taxonomy" id="50717"/>
    <lineage>
        <taxon>Bacteria</taxon>
        <taxon>Bacillati</taxon>
        <taxon>Bacillota</taxon>
        <taxon>Bacilli</taxon>
        <taxon>Bacillales</taxon>
        <taxon>Bacillaceae</taxon>
        <taxon>Salimicrobium</taxon>
    </lineage>
</organism>
<dbReference type="InterPro" id="IPR000182">
    <property type="entry name" value="GNAT_dom"/>
</dbReference>
<evidence type="ECO:0000313" key="2">
    <source>
        <dbReference type="EMBL" id="SDY30357.1"/>
    </source>
</evidence>
<gene>
    <name evidence="2" type="ORF">SAMN04488081_2581</name>
</gene>
<feature type="domain" description="N-acetyltransferase" evidence="1">
    <location>
        <begin position="8"/>
        <end position="171"/>
    </location>
</feature>
<dbReference type="EMBL" id="FNOS01000009">
    <property type="protein sequence ID" value="SDY30357.1"/>
    <property type="molecule type" value="Genomic_DNA"/>
</dbReference>
<protein>
    <submittedName>
        <fullName evidence="2">Protein N-acetyltransferase, RimJ/RimL family</fullName>
    </submittedName>
</protein>
<evidence type="ECO:0000313" key="3">
    <source>
        <dbReference type="Proteomes" id="UP000198647"/>
    </source>
</evidence>
<comment type="caution">
    <text evidence="2">The sequence shown here is derived from an EMBL/GenBank/DDBJ whole genome shotgun (WGS) entry which is preliminary data.</text>
</comment>
<dbReference type="PROSITE" id="PS51186">
    <property type="entry name" value="GNAT"/>
    <property type="match status" value="1"/>
</dbReference>
<accession>A0A1H3IRY6</accession>
<dbReference type="InterPro" id="IPR051531">
    <property type="entry name" value="N-acetyltransferase"/>
</dbReference>